<accession>A0A090TAK6</accession>
<feature type="region of interest" description="Disordered" evidence="1">
    <location>
        <begin position="1"/>
        <end position="20"/>
    </location>
</feature>
<gene>
    <name evidence="2" type="ORF">JCM19240_3922</name>
</gene>
<name>A0A090TAK6_9VIBR</name>
<organism evidence="2 3">
    <name type="scientific">Vibrio maritimus</name>
    <dbReference type="NCBI Taxonomy" id="990268"/>
    <lineage>
        <taxon>Bacteria</taxon>
        <taxon>Pseudomonadati</taxon>
        <taxon>Pseudomonadota</taxon>
        <taxon>Gammaproteobacteria</taxon>
        <taxon>Vibrionales</taxon>
        <taxon>Vibrionaceae</taxon>
        <taxon>Vibrio</taxon>
    </lineage>
</organism>
<protein>
    <submittedName>
        <fullName evidence="2">N-acetylglucosamine regulated methyl-accepting chemotaxis protein</fullName>
    </submittedName>
</protein>
<evidence type="ECO:0000313" key="3">
    <source>
        <dbReference type="Proteomes" id="UP000029224"/>
    </source>
</evidence>
<keyword evidence="3" id="KW-1185">Reference proteome</keyword>
<comment type="caution">
    <text evidence="2">The sequence shown here is derived from an EMBL/GenBank/DDBJ whole genome shotgun (WGS) entry which is preliminary data.</text>
</comment>
<dbReference type="EMBL" id="BBMT01000013">
    <property type="protein sequence ID" value="GAL36956.1"/>
    <property type="molecule type" value="Genomic_DNA"/>
</dbReference>
<proteinExistence type="predicted"/>
<dbReference type="AlphaFoldDB" id="A0A090TAK6"/>
<dbReference type="SUPFAM" id="SSF58104">
    <property type="entry name" value="Methyl-accepting chemotaxis protein (MCP) signaling domain"/>
    <property type="match status" value="1"/>
</dbReference>
<dbReference type="Gene3D" id="1.10.287.950">
    <property type="entry name" value="Methyl-accepting chemotaxis protein"/>
    <property type="match status" value="1"/>
</dbReference>
<evidence type="ECO:0000256" key="1">
    <source>
        <dbReference type="SAM" id="MobiDB-lite"/>
    </source>
</evidence>
<dbReference type="Proteomes" id="UP000029224">
    <property type="component" value="Unassembled WGS sequence"/>
</dbReference>
<sequence length="63" mass="6924">MNSQIVRAAEEQQSVSSEVNQNVSNIRDLSAKILENAGEAEKVGQEINTLSDTQQSLMSQFKV</sequence>
<reference evidence="2 3" key="2">
    <citation type="submission" date="2014-09" db="EMBL/GenBank/DDBJ databases">
        <authorList>
            <consortium name="NBRP consortium"/>
            <person name="Sawabe T."/>
            <person name="Meirelles P."/>
            <person name="Nakanishi M."/>
            <person name="Sayaka M."/>
            <person name="Hattori M."/>
            <person name="Ohkuma M."/>
        </authorList>
    </citation>
    <scope>NUCLEOTIDE SEQUENCE [LARGE SCALE GENOMIC DNA]</scope>
    <source>
        <strain evidence="2 3">JCM 19240</strain>
    </source>
</reference>
<reference evidence="2 3" key="1">
    <citation type="submission" date="2014-09" db="EMBL/GenBank/DDBJ databases">
        <title>Vibrio maritimus JCM 19240. (C210) whole genome shotgun sequence.</title>
        <authorList>
            <person name="Sawabe T."/>
            <person name="Meirelles P."/>
            <person name="Nakanishi M."/>
            <person name="Sayaka M."/>
            <person name="Hattori M."/>
            <person name="Ohkuma M."/>
        </authorList>
    </citation>
    <scope>NUCLEOTIDE SEQUENCE [LARGE SCALE GENOMIC DNA]</scope>
    <source>
        <strain evidence="2 3">JCM 19240</strain>
    </source>
</reference>
<feature type="compositionally biased region" description="Low complexity" evidence="1">
    <location>
        <begin position="11"/>
        <end position="20"/>
    </location>
</feature>
<evidence type="ECO:0000313" key="2">
    <source>
        <dbReference type="EMBL" id="GAL36956.1"/>
    </source>
</evidence>